<name>L1NF98_9PORP</name>
<evidence type="ECO:0000259" key="2">
    <source>
        <dbReference type="Pfam" id="PF06889"/>
    </source>
</evidence>
<reference evidence="3 4" key="1">
    <citation type="submission" date="2012-05" db="EMBL/GenBank/DDBJ databases">
        <authorList>
            <person name="Weinstock G."/>
            <person name="Sodergren E."/>
            <person name="Lobos E.A."/>
            <person name="Fulton L."/>
            <person name="Fulton R."/>
            <person name="Courtney L."/>
            <person name="Fronick C."/>
            <person name="O'Laughlin M."/>
            <person name="Godfrey J."/>
            <person name="Wilson R.M."/>
            <person name="Miner T."/>
            <person name="Farmer C."/>
            <person name="Delehaunty K."/>
            <person name="Cordes M."/>
            <person name="Minx P."/>
            <person name="Tomlinson C."/>
            <person name="Chen J."/>
            <person name="Wollam A."/>
            <person name="Pepin K.H."/>
            <person name="Bhonagiri V."/>
            <person name="Zhang X."/>
            <person name="Suruliraj S."/>
            <person name="Warren W."/>
            <person name="Mitreva M."/>
            <person name="Mardis E.R."/>
            <person name="Wilson R.K."/>
        </authorList>
    </citation>
    <scope>NUCLEOTIDE SEQUENCE [LARGE SCALE GENOMIC DNA]</scope>
    <source>
        <strain evidence="3 4">F0037</strain>
    </source>
</reference>
<feature type="domain" description="DUF1266" evidence="2">
    <location>
        <begin position="118"/>
        <end position="210"/>
    </location>
</feature>
<dbReference type="EMBL" id="AMEQ01000018">
    <property type="protein sequence ID" value="EKY02179.1"/>
    <property type="molecule type" value="Genomic_DNA"/>
</dbReference>
<evidence type="ECO:0000313" key="4">
    <source>
        <dbReference type="Proteomes" id="UP000010408"/>
    </source>
</evidence>
<evidence type="ECO:0000256" key="1">
    <source>
        <dbReference type="SAM" id="SignalP"/>
    </source>
</evidence>
<keyword evidence="1" id="KW-0732">Signal</keyword>
<protein>
    <recommendedName>
        <fullName evidence="2">DUF1266 domain-containing protein</fullName>
    </recommendedName>
</protein>
<sequence>MRKNVLKVALLALFAVVGLASCGGSSSSSNASENADFEALRPTMLAGVYYYRGYGGVDAVENHIKSGGVDRIEGYKQLFTNPYEEESIANATNMLKNDWDVSNSQELKTLLEKLKSQEGEHKAWDWGRAVNIAWAGVRTGYLTQAEAEAYQKELLPLAQAKYADWTAYFNDFLAGRNAWDPNDEYGGKAELEGVVKDINESANSIYKTIPLK</sequence>
<dbReference type="HOGENOM" id="CLU_1342248_0_0_10"/>
<dbReference type="AlphaFoldDB" id="L1NF98"/>
<dbReference type="RefSeq" id="WP_005468759.1">
    <property type="nucleotide sequence ID" value="NZ_KB291043.1"/>
</dbReference>
<dbReference type="PROSITE" id="PS51257">
    <property type="entry name" value="PROKAR_LIPOPROTEIN"/>
    <property type="match status" value="1"/>
</dbReference>
<feature type="signal peptide" evidence="1">
    <location>
        <begin position="1"/>
        <end position="31"/>
    </location>
</feature>
<accession>L1NF98</accession>
<gene>
    <name evidence="3" type="ORF">HMPREF9134_00568</name>
</gene>
<dbReference type="InterPro" id="IPR009677">
    <property type="entry name" value="DUF1266"/>
</dbReference>
<feature type="chain" id="PRO_5003954553" description="DUF1266 domain-containing protein" evidence="1">
    <location>
        <begin position="32"/>
        <end position="212"/>
    </location>
</feature>
<organism evidence="3 4">
    <name type="scientific">Porphyromonas catoniae F0037</name>
    <dbReference type="NCBI Taxonomy" id="1127696"/>
    <lineage>
        <taxon>Bacteria</taxon>
        <taxon>Pseudomonadati</taxon>
        <taxon>Bacteroidota</taxon>
        <taxon>Bacteroidia</taxon>
        <taxon>Bacteroidales</taxon>
        <taxon>Porphyromonadaceae</taxon>
        <taxon>Porphyromonas</taxon>
    </lineage>
</organism>
<dbReference type="Proteomes" id="UP000010408">
    <property type="component" value="Unassembled WGS sequence"/>
</dbReference>
<dbReference type="PATRIC" id="fig|1127696.3.peg.499"/>
<comment type="caution">
    <text evidence="3">The sequence shown here is derived from an EMBL/GenBank/DDBJ whole genome shotgun (WGS) entry which is preliminary data.</text>
</comment>
<dbReference type="Pfam" id="PF06889">
    <property type="entry name" value="DUF1266"/>
    <property type="match status" value="1"/>
</dbReference>
<dbReference type="eggNOG" id="ENOG5031408">
    <property type="taxonomic scope" value="Bacteria"/>
</dbReference>
<evidence type="ECO:0000313" key="3">
    <source>
        <dbReference type="EMBL" id="EKY02179.1"/>
    </source>
</evidence>
<proteinExistence type="predicted"/>